<comment type="similarity">
    <text evidence="1">Belongs to the short-chain dehydrogenases/reductases (SDR) family.</text>
</comment>
<sequence length="164" mass="17714">MSKVWFITGASSGFGRLTAEICLKNGDAVVATLRKPEVLDDLKAQYPATRLLVLKLDVKNAQEITDAFSRAKEVFGRLDVVLNNAGTGFVGEIESTPDHMARSVVETDFWGAANVSREAVKFFREVNKPVGGRLLTVGSFGGLTALLCAGYYTAAKHGTSIFRL</sequence>
<dbReference type="Proteomes" id="UP000186601">
    <property type="component" value="Unassembled WGS sequence"/>
</dbReference>
<accession>A0A2R6NHM7</accession>
<dbReference type="EMBL" id="MLYV02001234">
    <property type="protein sequence ID" value="PSR71896.1"/>
    <property type="molecule type" value="Genomic_DNA"/>
</dbReference>
<dbReference type="Gene3D" id="3.40.50.720">
    <property type="entry name" value="NAD(P)-binding Rossmann-like Domain"/>
    <property type="match status" value="1"/>
</dbReference>
<dbReference type="InterPro" id="IPR002347">
    <property type="entry name" value="SDR_fam"/>
</dbReference>
<protein>
    <recommendedName>
        <fullName evidence="5">NAD(P)-binding protein</fullName>
    </recommendedName>
</protein>
<dbReference type="PANTHER" id="PTHR43976:SF16">
    <property type="entry name" value="SHORT-CHAIN DEHYDROGENASE_REDUCTASE FAMILY PROTEIN"/>
    <property type="match status" value="1"/>
</dbReference>
<dbReference type="GO" id="GO:0016491">
    <property type="term" value="F:oxidoreductase activity"/>
    <property type="evidence" value="ECO:0007669"/>
    <property type="project" value="UniProtKB-KW"/>
</dbReference>
<organism evidence="3 4">
    <name type="scientific">Hermanssonia centrifuga</name>
    <dbReference type="NCBI Taxonomy" id="98765"/>
    <lineage>
        <taxon>Eukaryota</taxon>
        <taxon>Fungi</taxon>
        <taxon>Dikarya</taxon>
        <taxon>Basidiomycota</taxon>
        <taxon>Agaricomycotina</taxon>
        <taxon>Agaricomycetes</taxon>
        <taxon>Polyporales</taxon>
        <taxon>Meruliaceae</taxon>
        <taxon>Hermanssonia</taxon>
    </lineage>
</organism>
<evidence type="ECO:0000256" key="1">
    <source>
        <dbReference type="ARBA" id="ARBA00006484"/>
    </source>
</evidence>
<dbReference type="InterPro" id="IPR036291">
    <property type="entry name" value="NAD(P)-bd_dom_sf"/>
</dbReference>
<dbReference type="PRINTS" id="PR00081">
    <property type="entry name" value="GDHRDH"/>
</dbReference>
<dbReference type="OrthoDB" id="1274115at2759"/>
<evidence type="ECO:0000313" key="4">
    <source>
        <dbReference type="Proteomes" id="UP000186601"/>
    </source>
</evidence>
<evidence type="ECO:0000256" key="2">
    <source>
        <dbReference type="ARBA" id="ARBA00023002"/>
    </source>
</evidence>
<comment type="caution">
    <text evidence="3">The sequence shown here is derived from an EMBL/GenBank/DDBJ whole genome shotgun (WGS) entry which is preliminary data.</text>
</comment>
<dbReference type="STRING" id="98765.A0A2R6NHM7"/>
<dbReference type="Pfam" id="PF00106">
    <property type="entry name" value="adh_short"/>
    <property type="match status" value="1"/>
</dbReference>
<evidence type="ECO:0000313" key="3">
    <source>
        <dbReference type="EMBL" id="PSR71896.1"/>
    </source>
</evidence>
<keyword evidence="2" id="KW-0560">Oxidoreductase</keyword>
<evidence type="ECO:0008006" key="5">
    <source>
        <dbReference type="Google" id="ProtNLM"/>
    </source>
</evidence>
<keyword evidence="4" id="KW-1185">Reference proteome</keyword>
<dbReference type="SUPFAM" id="SSF51735">
    <property type="entry name" value="NAD(P)-binding Rossmann-fold domains"/>
    <property type="match status" value="1"/>
</dbReference>
<proteinExistence type="inferred from homology"/>
<reference evidence="3 4" key="1">
    <citation type="submission" date="2018-02" db="EMBL/GenBank/DDBJ databases">
        <title>Genome sequence of the basidiomycete white-rot fungus Phlebia centrifuga.</title>
        <authorList>
            <person name="Granchi Z."/>
            <person name="Peng M."/>
            <person name="de Vries R.P."/>
            <person name="Hilden K."/>
            <person name="Makela M.R."/>
            <person name="Grigoriev I."/>
            <person name="Riley R."/>
        </authorList>
    </citation>
    <scope>NUCLEOTIDE SEQUENCE [LARGE SCALE GENOMIC DNA]</scope>
    <source>
        <strain evidence="3 4">FBCC195</strain>
    </source>
</reference>
<dbReference type="PANTHER" id="PTHR43976">
    <property type="entry name" value="SHORT CHAIN DEHYDROGENASE"/>
    <property type="match status" value="1"/>
</dbReference>
<gene>
    <name evidence="3" type="ORF">PHLCEN_2v12240</name>
</gene>
<dbReference type="AlphaFoldDB" id="A0A2R6NHM7"/>
<dbReference type="InterPro" id="IPR051911">
    <property type="entry name" value="SDR_oxidoreductase"/>
</dbReference>
<dbReference type="PRINTS" id="PR00080">
    <property type="entry name" value="SDRFAMILY"/>
</dbReference>
<name>A0A2R6NHM7_9APHY</name>